<reference evidence="4 5" key="1">
    <citation type="submission" date="2018-12" db="EMBL/GenBank/DDBJ databases">
        <authorList>
            <consortium name="Pathogen Informatics"/>
        </authorList>
    </citation>
    <scope>NUCLEOTIDE SEQUENCE [LARGE SCALE GENOMIC DNA]</scope>
    <source>
        <strain evidence="4 5">NCTC12967</strain>
    </source>
</reference>
<dbReference type="AlphaFoldDB" id="A0A3N4CY20"/>
<dbReference type="CDD" id="cd00293">
    <property type="entry name" value="USP-like"/>
    <property type="match status" value="1"/>
</dbReference>
<dbReference type="SUPFAM" id="SSF52402">
    <property type="entry name" value="Adenine nucleotide alpha hydrolases-like"/>
    <property type="match status" value="1"/>
</dbReference>
<comment type="similarity">
    <text evidence="1">Belongs to the universal stress protein A family.</text>
</comment>
<dbReference type="EMBL" id="LR134406">
    <property type="protein sequence ID" value="VEH69381.1"/>
    <property type="molecule type" value="Genomic_DNA"/>
</dbReference>
<evidence type="ECO:0000256" key="1">
    <source>
        <dbReference type="ARBA" id="ARBA00008791"/>
    </source>
</evidence>
<dbReference type="InterPro" id="IPR014729">
    <property type="entry name" value="Rossmann-like_a/b/a_fold"/>
</dbReference>
<dbReference type="OMA" id="VHYSIEF"/>
<sequence length="166" mass="17259">MLKDYTTVVVGTDGSELAVPTVTRAAWIATKEDADLVIVCAYGGGSRRADAKVPLTETAPSRIGQVPGKEAATLAVTQAKDIAVAAGARVKATLLVEADPAEALLSSSKQHLGDLIVIGAIRDRSIAGRLLGDVASVVVRRAHCDVLVIRPVNPDEGEQIRPESDA</sequence>
<dbReference type="PANTHER" id="PTHR46268:SF6">
    <property type="entry name" value="UNIVERSAL STRESS PROTEIN UP12"/>
    <property type="match status" value="1"/>
</dbReference>
<keyword evidence="5" id="KW-1185">Reference proteome</keyword>
<dbReference type="InterPro" id="IPR006016">
    <property type="entry name" value="UspA"/>
</dbReference>
<evidence type="ECO:0000259" key="2">
    <source>
        <dbReference type="Pfam" id="PF00582"/>
    </source>
</evidence>
<reference evidence="3" key="2">
    <citation type="submission" date="2021-03" db="EMBL/GenBank/DDBJ databases">
        <title>Human Oral Microbial Genomes.</title>
        <authorList>
            <person name="Johnston C.D."/>
            <person name="Chen T."/>
            <person name="Dewhirst F.E."/>
        </authorList>
    </citation>
    <scope>NUCLEOTIDE SEQUENCE</scope>
    <source>
        <strain evidence="3">F0714</strain>
    </source>
</reference>
<dbReference type="Pfam" id="PF00582">
    <property type="entry name" value="Usp"/>
    <property type="match status" value="1"/>
</dbReference>
<gene>
    <name evidence="3" type="ORF">J5A53_12440</name>
    <name evidence="4" type="ORF">NCTC12967_00648</name>
</gene>
<proteinExistence type="inferred from homology"/>
<evidence type="ECO:0000313" key="3">
    <source>
        <dbReference type="EMBL" id="QUC10573.1"/>
    </source>
</evidence>
<evidence type="ECO:0000313" key="5">
    <source>
        <dbReference type="Proteomes" id="UP000273044"/>
    </source>
</evidence>
<organism evidence="4 5">
    <name type="scientific">Arachnia propionica</name>
    <dbReference type="NCBI Taxonomy" id="1750"/>
    <lineage>
        <taxon>Bacteria</taxon>
        <taxon>Bacillati</taxon>
        <taxon>Actinomycetota</taxon>
        <taxon>Actinomycetes</taxon>
        <taxon>Propionibacteriales</taxon>
        <taxon>Propionibacteriaceae</taxon>
        <taxon>Arachnia</taxon>
    </lineage>
</organism>
<evidence type="ECO:0000313" key="4">
    <source>
        <dbReference type="EMBL" id="VEH69381.1"/>
    </source>
</evidence>
<dbReference type="RefSeq" id="WP_014845773.1">
    <property type="nucleotide sequence ID" value="NZ_CAURRE010000061.1"/>
</dbReference>
<feature type="domain" description="UspA" evidence="2">
    <location>
        <begin position="5"/>
        <end position="150"/>
    </location>
</feature>
<protein>
    <submittedName>
        <fullName evidence="3 4">Universal stress protein</fullName>
    </submittedName>
</protein>
<dbReference type="GeneID" id="64406134"/>
<name>A0A3N4CY20_9ACTN</name>
<accession>A0A3N4CY20</accession>
<dbReference type="Proteomes" id="UP000677180">
    <property type="component" value="Chromosome"/>
</dbReference>
<dbReference type="OrthoDB" id="3427787at2"/>
<dbReference type="EMBL" id="CP072385">
    <property type="protein sequence ID" value="QUC10573.1"/>
    <property type="molecule type" value="Genomic_DNA"/>
</dbReference>
<dbReference type="Proteomes" id="UP000273044">
    <property type="component" value="Chromosome"/>
</dbReference>
<dbReference type="PANTHER" id="PTHR46268">
    <property type="entry name" value="STRESS RESPONSE PROTEIN NHAX"/>
    <property type="match status" value="1"/>
</dbReference>
<dbReference type="PRINTS" id="PR01438">
    <property type="entry name" value="UNVRSLSTRESS"/>
</dbReference>
<dbReference type="InterPro" id="IPR006015">
    <property type="entry name" value="Universal_stress_UspA"/>
</dbReference>
<dbReference type="Gene3D" id="3.40.50.620">
    <property type="entry name" value="HUPs"/>
    <property type="match status" value="1"/>
</dbReference>